<dbReference type="EMBL" id="CM000951">
    <property type="protein sequence ID" value="EDY60736.1"/>
    <property type="molecule type" value="Genomic_DNA"/>
</dbReference>
<evidence type="ECO:0000313" key="1">
    <source>
        <dbReference type="EMBL" id="EDY60736.1"/>
    </source>
</evidence>
<dbReference type="HOGENOM" id="CLU_160058_1_0_11"/>
<dbReference type="InterPro" id="IPR033457">
    <property type="entry name" value="DUF5133"/>
</dbReference>
<gene>
    <name evidence="1" type="ORF">SSEG_07220</name>
</gene>
<dbReference type="eggNOG" id="ENOG5031TE3">
    <property type="taxonomic scope" value="Bacteria"/>
</dbReference>
<protein>
    <recommendedName>
        <fullName evidence="3">Methionine ABC transporter ATP-binding protein</fullName>
    </recommendedName>
</protein>
<organism evidence="1 2">
    <name type="scientific">Streptomyces sviceus (strain ATCC 29083 / DSM 924 / JCM 4929 / NBRC 13980 / NCIMB 11184 / NRRL 5439 / UC 5370)</name>
    <dbReference type="NCBI Taxonomy" id="463191"/>
    <lineage>
        <taxon>Bacteria</taxon>
        <taxon>Bacillati</taxon>
        <taxon>Actinomycetota</taxon>
        <taxon>Actinomycetes</taxon>
        <taxon>Kitasatosporales</taxon>
        <taxon>Streptomycetaceae</taxon>
        <taxon>Streptomyces</taxon>
    </lineage>
</organism>
<accession>B5I6N0</accession>
<dbReference type="AlphaFoldDB" id="B5I6N0"/>
<proteinExistence type="predicted"/>
<name>B5I6N0_STRX2</name>
<sequence length="129" mass="13564">MPLVQRFAGLGEAGPPARYCANRVPGSGEGDWAGAEGAYAAKNSREGRFVLIPDPKSVRTLLTRYASLRIAQAERDRPSTARELEDVSYTLCVMMGTADVREAVARADALLPAAGCADPDGESSLPLAG</sequence>
<evidence type="ECO:0008006" key="3">
    <source>
        <dbReference type="Google" id="ProtNLM"/>
    </source>
</evidence>
<evidence type="ECO:0000313" key="2">
    <source>
        <dbReference type="Proteomes" id="UP000002785"/>
    </source>
</evidence>
<dbReference type="Pfam" id="PF17196">
    <property type="entry name" value="DUF5133"/>
    <property type="match status" value="1"/>
</dbReference>
<keyword evidence="2" id="KW-1185">Reference proteome</keyword>
<dbReference type="Proteomes" id="UP000002785">
    <property type="component" value="Chromosome"/>
</dbReference>
<reference evidence="1" key="1">
    <citation type="submission" date="2009-10" db="EMBL/GenBank/DDBJ databases">
        <title>The genome sequence of Streptomyces sviceus strain ATCC 29083.</title>
        <authorList>
            <consortium name="The Broad Institute Genome Sequencing Platform"/>
            <consortium name="Broad Institute Microbial Sequencing Center"/>
            <person name="Fischbach M."/>
            <person name="Godfrey P."/>
            <person name="Ward D."/>
            <person name="Young S."/>
            <person name="Zeng Q."/>
            <person name="Koehrsen M."/>
            <person name="Alvarado L."/>
            <person name="Berlin A.M."/>
            <person name="Bochicchio J."/>
            <person name="Borenstein D."/>
            <person name="Chapman S.B."/>
            <person name="Chen Z."/>
            <person name="Engels R."/>
            <person name="Freedman E."/>
            <person name="Gellesch M."/>
            <person name="Goldberg J."/>
            <person name="Griggs A."/>
            <person name="Gujja S."/>
            <person name="Heilman E.R."/>
            <person name="Heiman D.I."/>
            <person name="Hepburn T.A."/>
            <person name="Howarth C."/>
            <person name="Jen D."/>
            <person name="Larson L."/>
            <person name="Lewis B."/>
            <person name="Mehta T."/>
            <person name="Park D."/>
            <person name="Pearson M."/>
            <person name="Richards J."/>
            <person name="Roberts A."/>
            <person name="Saif S."/>
            <person name="Shea T.D."/>
            <person name="Shenoy N."/>
            <person name="Sisk P."/>
            <person name="Stolte C."/>
            <person name="Sykes S.N."/>
            <person name="Thomson T."/>
            <person name="Walk T."/>
            <person name="White J."/>
            <person name="Yandava C."/>
            <person name="Straight P."/>
            <person name="Clardy J."/>
            <person name="Hung D."/>
            <person name="Kolter R."/>
            <person name="Mekalanos J."/>
            <person name="Walker S."/>
            <person name="Walsh C.T."/>
            <person name="Wieland-Brown L.C."/>
            <person name="Haas B."/>
            <person name="Nusbaum C."/>
            <person name="Birren B."/>
        </authorList>
    </citation>
    <scope>NUCLEOTIDE SEQUENCE [LARGE SCALE GENOMIC DNA]</scope>
    <source>
        <strain evidence="1">ATCC 29083</strain>
    </source>
</reference>